<dbReference type="OrthoDB" id="2164794at2"/>
<evidence type="ECO:0000313" key="2">
    <source>
        <dbReference type="EMBL" id="OIJ03815.1"/>
    </source>
</evidence>
<dbReference type="KEGG" id="aia:AWH56_001505"/>
<reference evidence="3 4" key="3">
    <citation type="journal article" date="2019" name="Int. J. Syst. Evol. Microbiol.">
        <title>Anaerobacillus isosaccharinicus sp. nov., an alkaliphilic bacterium which degrades isosaccharinic acid.</title>
        <authorList>
            <person name="Bassil N.M."/>
            <person name="Lloyd J.R."/>
        </authorList>
    </citation>
    <scope>NUCLEOTIDE SEQUENCE [LARGE SCALE GENOMIC DNA]</scope>
    <source>
        <strain evidence="3 4">NB2006</strain>
    </source>
</reference>
<dbReference type="EMBL" id="LQXD01000206">
    <property type="protein sequence ID" value="OIJ03815.1"/>
    <property type="molecule type" value="Genomic_DNA"/>
</dbReference>
<sequence length="305" mass="36175">MIIKPRVESLELQLLRSLNMRMNLTEKETNNYINLEKGFIGEQKFDEWLEPLPDNFLILNDLLLETSNTTFQIDSLVISPDAINIFEVKNYEGDLIVENENWYTRTGTEIQNPILQLKRCETLLRKLLQQFGHNHTIQVYVVFINPEFYLYQAPLDLPIIFPTQINRFMNKIKLKSLQLKDKHLKLSKQLLAMHLTDSPYKRLPNYDYEILKKGITCEHCHSLNTNYKDRMVVCYDCGHIETHKDAILRSVEEFKLLFPDKKITTSVIYDWCKSNIQKKLIQKILSTYFEQISSGRFTYFIHRDN</sequence>
<gene>
    <name evidence="3" type="ORF">AWH56_001505</name>
    <name evidence="2" type="ORF">AWH56_24130</name>
</gene>
<evidence type="ECO:0000259" key="1">
    <source>
        <dbReference type="PROSITE" id="PS50965"/>
    </source>
</evidence>
<organism evidence="2 4">
    <name type="scientific">Anaerobacillus isosaccharinicus</name>
    <dbReference type="NCBI Taxonomy" id="1532552"/>
    <lineage>
        <taxon>Bacteria</taxon>
        <taxon>Bacillati</taxon>
        <taxon>Bacillota</taxon>
        <taxon>Bacilli</taxon>
        <taxon>Bacillales</taxon>
        <taxon>Bacillaceae</taxon>
        <taxon>Anaerobacillus</taxon>
    </lineage>
</organism>
<proteinExistence type="predicted"/>
<name>A0A1S2KWR9_9BACI</name>
<reference evidence="3" key="4">
    <citation type="submission" date="2020-10" db="EMBL/GenBank/DDBJ databases">
        <authorList>
            <person name="Bassil N.M."/>
            <person name="Lloyd J.R."/>
        </authorList>
    </citation>
    <scope>NUCLEOTIDE SEQUENCE</scope>
    <source>
        <strain evidence="3">NB2006</strain>
    </source>
</reference>
<dbReference type="InterPro" id="IPR011528">
    <property type="entry name" value="NERD"/>
</dbReference>
<feature type="domain" description="NERD" evidence="1">
    <location>
        <begin position="37"/>
        <end position="147"/>
    </location>
</feature>
<dbReference type="Pfam" id="PF08378">
    <property type="entry name" value="NERD"/>
    <property type="match status" value="1"/>
</dbReference>
<evidence type="ECO:0000313" key="4">
    <source>
        <dbReference type="Proteomes" id="UP000180175"/>
    </source>
</evidence>
<dbReference type="EMBL" id="CP063356">
    <property type="protein sequence ID" value="QOY36399.1"/>
    <property type="molecule type" value="Genomic_DNA"/>
</dbReference>
<protein>
    <submittedName>
        <fullName evidence="3">NERD domain-containing protein</fullName>
    </submittedName>
</protein>
<dbReference type="AlphaFoldDB" id="A0A1S2KWR9"/>
<keyword evidence="4" id="KW-1185">Reference proteome</keyword>
<dbReference type="Proteomes" id="UP000180175">
    <property type="component" value="Chromosome"/>
</dbReference>
<reference evidence="2 4" key="1">
    <citation type="submission" date="2016-10" db="EMBL/GenBank/DDBJ databases">
        <title>Draft genome sequences of four alkaliphilic bacteria belonging to the Anaerobacillus genus.</title>
        <authorList>
            <person name="Bassil N.M."/>
            <person name="Lloyd J.R."/>
        </authorList>
    </citation>
    <scope>NUCLEOTIDE SEQUENCE [LARGE SCALE GENOMIC DNA]</scope>
    <source>
        <strain evidence="2 4">NB2006</strain>
    </source>
</reference>
<dbReference type="RefSeq" id="WP_071319474.1">
    <property type="nucleotide sequence ID" value="NZ_CP063356.2"/>
</dbReference>
<evidence type="ECO:0000313" key="3">
    <source>
        <dbReference type="EMBL" id="QOY36399.1"/>
    </source>
</evidence>
<reference evidence="3 4" key="2">
    <citation type="journal article" date="2017" name="Genome Announc.">
        <title>Draft Genome Sequences of Four Alkaliphilic Bacteria Belonging to the Anaerobacillus Genus.</title>
        <authorList>
            <person name="Bassil N.M."/>
            <person name="Lloyd J.R."/>
        </authorList>
    </citation>
    <scope>NUCLEOTIDE SEQUENCE [LARGE SCALE GENOMIC DNA]</scope>
    <source>
        <strain evidence="3 4">NB2006</strain>
    </source>
</reference>
<accession>A0A1S2KWR9</accession>
<dbReference type="PROSITE" id="PS50965">
    <property type="entry name" value="NERD"/>
    <property type="match status" value="1"/>
</dbReference>